<evidence type="ECO:0000256" key="1">
    <source>
        <dbReference type="SAM" id="MobiDB-lite"/>
    </source>
</evidence>
<feature type="region of interest" description="Disordered" evidence="1">
    <location>
        <begin position="1"/>
        <end position="49"/>
    </location>
</feature>
<feature type="compositionally biased region" description="Polar residues" evidence="1">
    <location>
        <begin position="1"/>
        <end position="10"/>
    </location>
</feature>
<proteinExistence type="predicted"/>
<organism evidence="2 3">
    <name type="scientific">Pleurodeles waltl</name>
    <name type="common">Iberian ribbed newt</name>
    <dbReference type="NCBI Taxonomy" id="8319"/>
    <lineage>
        <taxon>Eukaryota</taxon>
        <taxon>Metazoa</taxon>
        <taxon>Chordata</taxon>
        <taxon>Craniata</taxon>
        <taxon>Vertebrata</taxon>
        <taxon>Euteleostomi</taxon>
        <taxon>Amphibia</taxon>
        <taxon>Batrachia</taxon>
        <taxon>Caudata</taxon>
        <taxon>Salamandroidea</taxon>
        <taxon>Salamandridae</taxon>
        <taxon>Pleurodelinae</taxon>
        <taxon>Pleurodeles</taxon>
    </lineage>
</organism>
<sequence length="173" mass="19101">MSASSDSPNTLKARYPILSKGCRSQTDSPSFQPTTGVSEGAQAGSKTSGWTPPDYRLSYAAWASLSTPPSSQGTLTIRAEGYKIRITTDFSKETNDYRAIALCNLRGPNYYPGYEPARTGSTWTVCQMEEKKGINRSVSERVYLLPLLPEVRLEPARGRVPEKQTRRTSESII</sequence>
<comment type="caution">
    <text evidence="2">The sequence shown here is derived from an EMBL/GenBank/DDBJ whole genome shotgun (WGS) entry which is preliminary data.</text>
</comment>
<name>A0AAV7NST6_PLEWA</name>
<dbReference type="Proteomes" id="UP001066276">
    <property type="component" value="Chromosome 8"/>
</dbReference>
<dbReference type="EMBL" id="JANPWB010000012">
    <property type="protein sequence ID" value="KAJ1118559.1"/>
    <property type="molecule type" value="Genomic_DNA"/>
</dbReference>
<reference evidence="2" key="1">
    <citation type="journal article" date="2022" name="bioRxiv">
        <title>Sequencing and chromosome-scale assembly of the giantPleurodeles waltlgenome.</title>
        <authorList>
            <person name="Brown T."/>
            <person name="Elewa A."/>
            <person name="Iarovenko S."/>
            <person name="Subramanian E."/>
            <person name="Araus A.J."/>
            <person name="Petzold A."/>
            <person name="Susuki M."/>
            <person name="Suzuki K.-i.T."/>
            <person name="Hayashi T."/>
            <person name="Toyoda A."/>
            <person name="Oliveira C."/>
            <person name="Osipova E."/>
            <person name="Leigh N.D."/>
            <person name="Simon A."/>
            <person name="Yun M.H."/>
        </authorList>
    </citation>
    <scope>NUCLEOTIDE SEQUENCE</scope>
    <source>
        <strain evidence="2">20211129_DDA</strain>
        <tissue evidence="2">Liver</tissue>
    </source>
</reference>
<protein>
    <submittedName>
        <fullName evidence="2">Uncharacterized protein</fullName>
    </submittedName>
</protein>
<evidence type="ECO:0000313" key="3">
    <source>
        <dbReference type="Proteomes" id="UP001066276"/>
    </source>
</evidence>
<gene>
    <name evidence="2" type="ORF">NDU88_006750</name>
</gene>
<accession>A0AAV7NST6</accession>
<evidence type="ECO:0000313" key="2">
    <source>
        <dbReference type="EMBL" id="KAJ1118559.1"/>
    </source>
</evidence>
<feature type="compositionally biased region" description="Polar residues" evidence="1">
    <location>
        <begin position="22"/>
        <end position="37"/>
    </location>
</feature>
<dbReference type="AlphaFoldDB" id="A0AAV7NST6"/>
<keyword evidence="3" id="KW-1185">Reference proteome</keyword>